<reference evidence="3" key="1">
    <citation type="submission" date="2022-10" db="EMBL/GenBank/DDBJ databases">
        <title>Determination and structural analysis of whole genome sequence of Sarocladium strictum F4-1.</title>
        <authorList>
            <person name="Hu L."/>
            <person name="Jiang Y."/>
        </authorList>
    </citation>
    <scope>NUCLEOTIDE SEQUENCE</scope>
    <source>
        <strain evidence="3">F4-1</strain>
    </source>
</reference>
<feature type="signal peptide" evidence="1">
    <location>
        <begin position="1"/>
        <end position="19"/>
    </location>
</feature>
<feature type="domain" description="Thioredoxin" evidence="2">
    <location>
        <begin position="27"/>
        <end position="120"/>
    </location>
</feature>
<feature type="chain" id="PRO_5041346076" description="Thioredoxin domain-containing protein" evidence="1">
    <location>
        <begin position="20"/>
        <end position="349"/>
    </location>
</feature>
<evidence type="ECO:0000259" key="2">
    <source>
        <dbReference type="Pfam" id="PF00085"/>
    </source>
</evidence>
<dbReference type="InterPro" id="IPR013766">
    <property type="entry name" value="Thioredoxin_domain"/>
</dbReference>
<dbReference type="InterPro" id="IPR036249">
    <property type="entry name" value="Thioredoxin-like_sf"/>
</dbReference>
<proteinExistence type="predicted"/>
<accession>A0AA39GMS2</accession>
<evidence type="ECO:0000256" key="1">
    <source>
        <dbReference type="SAM" id="SignalP"/>
    </source>
</evidence>
<comment type="caution">
    <text evidence="3">The sequence shown here is derived from an EMBL/GenBank/DDBJ whole genome shotgun (WGS) entry which is preliminary data.</text>
</comment>
<dbReference type="PANTHER" id="PTHR22699:SF1">
    <property type="entry name" value="THIOREDOXIN DOMAIN-CONTAINING PROTEIN 16"/>
    <property type="match status" value="1"/>
</dbReference>
<keyword evidence="4" id="KW-1185">Reference proteome</keyword>
<dbReference type="EMBL" id="JAPDFR010000003">
    <property type="protein sequence ID" value="KAK0388842.1"/>
    <property type="molecule type" value="Genomic_DNA"/>
</dbReference>
<sequence>MRAASVAGVACVLVSQALADRSPWNFITADDFKARLENKEQLLVAFVAPQDELSSALLPQWTELVENLDLTAAVNCTSVPAVCREAKVSTLPAIRLYQSDGSMVRYRGPKKALDIALFIERMNRPLITELTEENLSDFSTIDDFTAIGHFFENDDTLRADFTDMANKLRDRYTFGVHTLPAQDNNKVSTSQVVCRNNVDNLEYKLREFDRVGALEQLFEQCAAPLVIPLNRRTELGFNKIAKSAVYYFSDDEADREAYVDMARPVAKAFREYLVFATVDTNDYPQMPGMFGIQKRGLCLQVLQNGQVYHFTGEDMTAESLQNFIQAVSGGKAQAWDGKSGGTNNAHDEL</sequence>
<protein>
    <recommendedName>
        <fullName evidence="2">Thioredoxin domain-containing protein</fullName>
    </recommendedName>
</protein>
<dbReference type="Proteomes" id="UP001175261">
    <property type="component" value="Unassembled WGS sequence"/>
</dbReference>
<evidence type="ECO:0000313" key="3">
    <source>
        <dbReference type="EMBL" id="KAK0388842.1"/>
    </source>
</evidence>
<gene>
    <name evidence="3" type="ORF">NLU13_5085</name>
</gene>
<dbReference type="InterPro" id="IPR040090">
    <property type="entry name" value="TXNDC16"/>
</dbReference>
<evidence type="ECO:0000313" key="4">
    <source>
        <dbReference type="Proteomes" id="UP001175261"/>
    </source>
</evidence>
<dbReference type="Gene3D" id="3.40.30.10">
    <property type="entry name" value="Glutaredoxin"/>
    <property type="match status" value="3"/>
</dbReference>
<name>A0AA39GMS2_SARSR</name>
<dbReference type="SUPFAM" id="SSF52833">
    <property type="entry name" value="Thioredoxin-like"/>
    <property type="match status" value="2"/>
</dbReference>
<dbReference type="Pfam" id="PF13848">
    <property type="entry name" value="Thioredoxin_6"/>
    <property type="match status" value="1"/>
</dbReference>
<dbReference type="PANTHER" id="PTHR22699">
    <property type="entry name" value="THIOREDOXIN DOMAIN-CONTAINING PROTEIN 16"/>
    <property type="match status" value="1"/>
</dbReference>
<organism evidence="3 4">
    <name type="scientific">Sarocladium strictum</name>
    <name type="common">Black bundle disease fungus</name>
    <name type="synonym">Acremonium strictum</name>
    <dbReference type="NCBI Taxonomy" id="5046"/>
    <lineage>
        <taxon>Eukaryota</taxon>
        <taxon>Fungi</taxon>
        <taxon>Dikarya</taxon>
        <taxon>Ascomycota</taxon>
        <taxon>Pezizomycotina</taxon>
        <taxon>Sordariomycetes</taxon>
        <taxon>Hypocreomycetidae</taxon>
        <taxon>Hypocreales</taxon>
        <taxon>Sarocladiaceae</taxon>
        <taxon>Sarocladium</taxon>
    </lineage>
</organism>
<dbReference type="AlphaFoldDB" id="A0AA39GMS2"/>
<dbReference type="Pfam" id="PF00085">
    <property type="entry name" value="Thioredoxin"/>
    <property type="match status" value="1"/>
</dbReference>
<keyword evidence="1" id="KW-0732">Signal</keyword>
<dbReference type="CDD" id="cd02982">
    <property type="entry name" value="PDI_b'_family"/>
    <property type="match status" value="1"/>
</dbReference>
<dbReference type="CDD" id="cd02961">
    <property type="entry name" value="PDI_a_family"/>
    <property type="match status" value="1"/>
</dbReference>